<dbReference type="GO" id="GO:0031667">
    <property type="term" value="P:response to nutrient levels"/>
    <property type="evidence" value="ECO:0007669"/>
    <property type="project" value="Ensembl"/>
</dbReference>
<dbReference type="Pfam" id="PF07534">
    <property type="entry name" value="TLD"/>
    <property type="match status" value="1"/>
</dbReference>
<evidence type="ECO:0000256" key="6">
    <source>
        <dbReference type="ARBA" id="ARBA00023228"/>
    </source>
</evidence>
<dbReference type="GO" id="GO:0006979">
    <property type="term" value="P:response to oxidative stress"/>
    <property type="evidence" value="ECO:0007669"/>
    <property type="project" value="TreeGrafter"/>
</dbReference>
<dbReference type="CTD" id="57707"/>
<dbReference type="GO" id="GO:0031929">
    <property type="term" value="P:TOR signaling"/>
    <property type="evidence" value="ECO:0007669"/>
    <property type="project" value="Ensembl"/>
</dbReference>
<dbReference type="GeneID" id="114032436"/>
<dbReference type="GeneTree" id="ENSGT00940000158087"/>
<dbReference type="GO" id="GO:0030334">
    <property type="term" value="P:regulation of cell migration"/>
    <property type="evidence" value="ECO:0007669"/>
    <property type="project" value="Ensembl"/>
</dbReference>
<evidence type="ECO:0000256" key="4">
    <source>
        <dbReference type="ARBA" id="ARBA00022490"/>
    </source>
</evidence>
<evidence type="ECO:0000256" key="1">
    <source>
        <dbReference type="ARBA" id="ARBA00004370"/>
    </source>
</evidence>
<dbReference type="GO" id="GO:0005765">
    <property type="term" value="C:lysosomal membrane"/>
    <property type="evidence" value="ECO:0007669"/>
    <property type="project" value="Ensembl"/>
</dbReference>
<dbReference type="GO" id="GO:0042127">
    <property type="term" value="P:regulation of cell population proliferation"/>
    <property type="evidence" value="ECO:0007669"/>
    <property type="project" value="Ensembl"/>
</dbReference>
<evidence type="ECO:0000256" key="2">
    <source>
        <dbReference type="ARBA" id="ARBA00004371"/>
    </source>
</evidence>
<reference evidence="11" key="3">
    <citation type="submission" date="2025-09" db="UniProtKB">
        <authorList>
            <consortium name="Ensembl"/>
        </authorList>
    </citation>
    <scope>IDENTIFICATION</scope>
</reference>
<dbReference type="STRING" id="29139.ENSVURP00010027507"/>
<dbReference type="OMA" id="CGRITHR"/>
<dbReference type="PANTHER" id="PTHR23354">
    <property type="entry name" value="NUCLEOLAR PROTEIN 7/ESTROGEN RECEPTOR COACTIVATOR-RELATED"/>
    <property type="match status" value="1"/>
</dbReference>
<evidence type="ECO:0000259" key="10">
    <source>
        <dbReference type="PROSITE" id="PS51886"/>
    </source>
</evidence>
<dbReference type="Ensembl" id="ENSVURT00010031335.1">
    <property type="protein sequence ID" value="ENSVURP00010027507.1"/>
    <property type="gene ID" value="ENSVURG00010021056.1"/>
</dbReference>
<reference evidence="12" key="1">
    <citation type="submission" date="2018-12" db="EMBL/GenBank/DDBJ databases">
        <authorList>
            <person name="Yazar S."/>
        </authorList>
    </citation>
    <scope>NUCLEOTIDE SEQUENCE [LARGE SCALE GENOMIC DNA]</scope>
</reference>
<organism evidence="11 12">
    <name type="scientific">Vombatus ursinus</name>
    <name type="common">Common wombat</name>
    <dbReference type="NCBI Taxonomy" id="29139"/>
    <lineage>
        <taxon>Eukaryota</taxon>
        <taxon>Metazoa</taxon>
        <taxon>Chordata</taxon>
        <taxon>Craniata</taxon>
        <taxon>Vertebrata</taxon>
        <taxon>Euteleostomi</taxon>
        <taxon>Mammalia</taxon>
        <taxon>Metatheria</taxon>
        <taxon>Diprotodontia</taxon>
        <taxon>Vombatidae</taxon>
        <taxon>Vombatus</taxon>
    </lineage>
</organism>
<dbReference type="GO" id="GO:0005654">
    <property type="term" value="C:nucleoplasm"/>
    <property type="evidence" value="ECO:0007669"/>
    <property type="project" value="Ensembl"/>
</dbReference>
<comment type="subcellular location">
    <subcellularLocation>
        <location evidence="3">Cytoplasm</location>
    </subcellularLocation>
    <subcellularLocation>
        <location evidence="2">Lysosome</location>
    </subcellularLocation>
    <subcellularLocation>
        <location evidence="1">Membrane</location>
    </subcellularLocation>
</comment>
<proteinExistence type="predicted"/>
<evidence type="ECO:0000313" key="12">
    <source>
        <dbReference type="Proteomes" id="UP000314987"/>
    </source>
</evidence>
<evidence type="ECO:0000256" key="3">
    <source>
        <dbReference type="ARBA" id="ARBA00004496"/>
    </source>
</evidence>
<dbReference type="InterPro" id="IPR006571">
    <property type="entry name" value="TLDc_dom"/>
</dbReference>
<evidence type="ECO:0000313" key="11">
    <source>
        <dbReference type="Ensembl" id="ENSVURP00010027507.1"/>
    </source>
</evidence>
<keyword evidence="4" id="KW-0963">Cytoplasm</keyword>
<dbReference type="RefSeq" id="XP_027703542.1">
    <property type="nucleotide sequence ID" value="XM_027847741.1"/>
</dbReference>
<keyword evidence="12" id="KW-1185">Reference proteome</keyword>
<reference evidence="11" key="2">
    <citation type="submission" date="2025-08" db="UniProtKB">
        <authorList>
            <consortium name="Ensembl"/>
        </authorList>
    </citation>
    <scope>IDENTIFICATION</scope>
</reference>
<evidence type="ECO:0000256" key="5">
    <source>
        <dbReference type="ARBA" id="ARBA00023136"/>
    </source>
</evidence>
<dbReference type="GO" id="GO:0043200">
    <property type="term" value="P:response to amino acid"/>
    <property type="evidence" value="ECO:0007669"/>
    <property type="project" value="Ensembl"/>
</dbReference>
<gene>
    <name evidence="11" type="primary">MEAK7</name>
</gene>
<feature type="domain" description="TLDc" evidence="10">
    <location>
        <begin position="270"/>
        <end position="438"/>
    </location>
</feature>
<evidence type="ECO:0000256" key="9">
    <source>
        <dbReference type="ARBA" id="ARBA00042134"/>
    </source>
</evidence>
<sequence>MGNKQTNCHHSYFSQFLPEEQAEIDGLFAAISGGLEVLSCGKNRKSLPIPISLETLQAYLGDALPEKMTVRLYDGMRNVDPMGTNMGPTEYVTKEQFVILMSNLLKGSIGEKSNIILKMLHVPVVNVKASHIREFTEDLITSVVHVLDYRNELKGWNVKKTQDFTSGVKELAIQLFSPLKREMNLKQQKTYWDFDEENNWTSPGECHSDEETDKDHLCCDISLIEDWLLKVPQISTFLNVVIRRGFLVLHSHTELASFIPECKDGREFMSLFNIPAIIYINSHLPTELQYTWKLIFSSHIHGCNFAKFCGNIIDRGPCLLVVKDRDGHIFGGFSSLSWAVKGQFQGDSRSFLFTISPNIAVYTYSGYNDHYMYLNHGQQTIPNGLGMGGQFDYFGLWIDYDFGKGHSKAKPRCSTYNSPQLSAKENFEFDVLEVWAVGDFANEKSSGKKTILDSNIEARCLLEMTGKSRFSDGLRNPCDDEETDE</sequence>
<dbReference type="PANTHER" id="PTHR23354:SF131">
    <property type="entry name" value="MTOR-ASSOCIATED PROTEIN MEAK7"/>
    <property type="match status" value="1"/>
</dbReference>
<dbReference type="AlphaFoldDB" id="A0A4X2M2H1"/>
<dbReference type="GO" id="GO:0005730">
    <property type="term" value="C:nucleolus"/>
    <property type="evidence" value="ECO:0007669"/>
    <property type="project" value="Ensembl"/>
</dbReference>
<dbReference type="GO" id="GO:0150032">
    <property type="term" value="P:positive regulation of protein localization to lysosome"/>
    <property type="evidence" value="ECO:0007669"/>
    <property type="project" value="Ensembl"/>
</dbReference>
<name>A0A4X2M2H1_VOMUR</name>
<evidence type="ECO:0000256" key="8">
    <source>
        <dbReference type="ARBA" id="ARBA00041780"/>
    </source>
</evidence>
<keyword evidence="5" id="KW-0472">Membrane</keyword>
<accession>A0A4X2M2H1</accession>
<dbReference type="PROSITE" id="PS51886">
    <property type="entry name" value="TLDC"/>
    <property type="match status" value="1"/>
</dbReference>
<dbReference type="GO" id="GO:0005829">
    <property type="term" value="C:cytosol"/>
    <property type="evidence" value="ECO:0007669"/>
    <property type="project" value="Ensembl"/>
</dbReference>
<evidence type="ECO:0000256" key="7">
    <source>
        <dbReference type="ARBA" id="ARBA00039594"/>
    </source>
</evidence>
<dbReference type="Proteomes" id="UP000314987">
    <property type="component" value="Unassembled WGS sequence"/>
</dbReference>
<dbReference type="GO" id="GO:0032868">
    <property type="term" value="P:response to insulin"/>
    <property type="evidence" value="ECO:0007669"/>
    <property type="project" value="Ensembl"/>
</dbReference>
<dbReference type="SMART" id="SM00584">
    <property type="entry name" value="TLDc"/>
    <property type="match status" value="1"/>
</dbReference>
<keyword evidence="6" id="KW-0458">Lysosome</keyword>
<protein>
    <recommendedName>
        <fullName evidence="7">MTOR-associated protein MEAK7</fullName>
    </recommendedName>
    <alternativeName>
        <fullName evidence="9">TBC/LysM-associated domain-containing protein 1</fullName>
    </alternativeName>
    <alternativeName>
        <fullName evidence="8">TLD domain-containing protein 1</fullName>
    </alternativeName>
</protein>